<dbReference type="Proteomes" id="UP000261520">
    <property type="component" value="Unplaced"/>
</dbReference>
<evidence type="ECO:0000256" key="6">
    <source>
        <dbReference type="ARBA" id="ARBA00023157"/>
    </source>
</evidence>
<evidence type="ECO:0000256" key="1">
    <source>
        <dbReference type="ARBA" id="ARBA00004236"/>
    </source>
</evidence>
<dbReference type="PROSITE" id="PS51233">
    <property type="entry name" value="VWFD"/>
    <property type="match status" value="5"/>
</dbReference>
<accession>A0A3B3ZMS1</accession>
<dbReference type="SUPFAM" id="SSF57567">
    <property type="entry name" value="Serine protease inhibitors"/>
    <property type="match status" value="5"/>
</dbReference>
<dbReference type="InterPro" id="IPR001846">
    <property type="entry name" value="VWF_type-D"/>
</dbReference>
<evidence type="ECO:0000313" key="10">
    <source>
        <dbReference type="Proteomes" id="UP000261520"/>
    </source>
</evidence>
<keyword evidence="2" id="KW-1003">Cell membrane</keyword>
<feature type="domain" description="VWFD" evidence="8">
    <location>
        <begin position="605"/>
        <end position="789"/>
    </location>
</feature>
<dbReference type="Pfam" id="PF01826">
    <property type="entry name" value="TIL"/>
    <property type="match status" value="5"/>
</dbReference>
<dbReference type="InterPro" id="IPR025615">
    <property type="entry name" value="TILa_dom"/>
</dbReference>
<dbReference type="Pfam" id="PF00094">
    <property type="entry name" value="VWD"/>
    <property type="match status" value="5"/>
</dbReference>
<dbReference type="PANTHER" id="PTHR46160:SF7">
    <property type="entry name" value="VWFD DOMAIN-CONTAINING PROTEIN"/>
    <property type="match status" value="1"/>
</dbReference>
<feature type="domain" description="VWFD" evidence="8">
    <location>
        <begin position="1388"/>
        <end position="1557"/>
    </location>
</feature>
<dbReference type="InterPro" id="IPR001007">
    <property type="entry name" value="VWF_dom"/>
</dbReference>
<evidence type="ECO:0000256" key="7">
    <source>
        <dbReference type="ARBA" id="ARBA00023180"/>
    </source>
</evidence>
<evidence type="ECO:0000313" key="9">
    <source>
        <dbReference type="Ensembl" id="ENSPMGP00000005676.1"/>
    </source>
</evidence>
<keyword evidence="3" id="KW-0732">Signal</keyword>
<feature type="domain" description="VWFD" evidence="8">
    <location>
        <begin position="1000"/>
        <end position="1179"/>
    </location>
</feature>
<dbReference type="GO" id="GO:0005886">
    <property type="term" value="C:plasma membrane"/>
    <property type="evidence" value="ECO:0007669"/>
    <property type="project" value="UniProtKB-SubCell"/>
</dbReference>
<evidence type="ECO:0000256" key="2">
    <source>
        <dbReference type="ARBA" id="ARBA00022475"/>
    </source>
</evidence>
<dbReference type="Gene3D" id="2.10.25.10">
    <property type="entry name" value="Laminin"/>
    <property type="match status" value="5"/>
</dbReference>
<feature type="domain" description="VWFD" evidence="8">
    <location>
        <begin position="1763"/>
        <end position="1936"/>
    </location>
</feature>
<dbReference type="Pfam" id="PF08742">
    <property type="entry name" value="C8"/>
    <property type="match status" value="5"/>
</dbReference>
<dbReference type="InterPro" id="IPR052749">
    <property type="entry name" value="Alpha-tectorin"/>
</dbReference>
<keyword evidence="4" id="KW-0677">Repeat</keyword>
<evidence type="ECO:0000256" key="3">
    <source>
        <dbReference type="ARBA" id="ARBA00022729"/>
    </source>
</evidence>
<protein>
    <recommendedName>
        <fullName evidence="8">VWFD domain-containing protein</fullName>
    </recommendedName>
</protein>
<dbReference type="PANTHER" id="PTHR46160">
    <property type="entry name" value="ALPHA-TECTORIN-RELATED"/>
    <property type="match status" value="1"/>
</dbReference>
<feature type="domain" description="VWFD" evidence="8">
    <location>
        <begin position="195"/>
        <end position="376"/>
    </location>
</feature>
<evidence type="ECO:0000256" key="4">
    <source>
        <dbReference type="ARBA" id="ARBA00022737"/>
    </source>
</evidence>
<dbReference type="Pfam" id="PF12714">
    <property type="entry name" value="TILa"/>
    <property type="match status" value="4"/>
</dbReference>
<keyword evidence="7" id="KW-0325">Glycoprotein</keyword>
<dbReference type="InterPro" id="IPR002919">
    <property type="entry name" value="TIL_dom"/>
</dbReference>
<organism evidence="9 10">
    <name type="scientific">Periophthalmus magnuspinnatus</name>
    <dbReference type="NCBI Taxonomy" id="409849"/>
    <lineage>
        <taxon>Eukaryota</taxon>
        <taxon>Metazoa</taxon>
        <taxon>Chordata</taxon>
        <taxon>Craniata</taxon>
        <taxon>Vertebrata</taxon>
        <taxon>Euteleostomi</taxon>
        <taxon>Actinopterygii</taxon>
        <taxon>Neopterygii</taxon>
        <taxon>Teleostei</taxon>
        <taxon>Neoteleostei</taxon>
        <taxon>Acanthomorphata</taxon>
        <taxon>Gobiaria</taxon>
        <taxon>Gobiiformes</taxon>
        <taxon>Gobioidei</taxon>
        <taxon>Gobiidae</taxon>
        <taxon>Oxudercinae</taxon>
        <taxon>Periophthalmus</taxon>
    </lineage>
</organism>
<evidence type="ECO:0000256" key="5">
    <source>
        <dbReference type="ARBA" id="ARBA00023136"/>
    </source>
</evidence>
<comment type="subcellular location">
    <subcellularLocation>
        <location evidence="1">Cell membrane</location>
    </subcellularLocation>
</comment>
<reference evidence="9" key="1">
    <citation type="submission" date="2025-08" db="UniProtKB">
        <authorList>
            <consortium name="Ensembl"/>
        </authorList>
    </citation>
    <scope>IDENTIFICATION</scope>
</reference>
<sequence>MIQYEKEDFCGIIRDPKGPFRDCHAKIDPAGYFEDCTYDVCLYKGRKDVLCQSITAYTSACQVAGAKVYSWRSSQFCAIKCPVNSHYEICAVSCPATCQSLTPPRGCQELCEEGCSCDEGHILSGDSCVPFSQCGCVYQDRYYHIGQVFYPNGQCEEECKCGQDGEVECKKFSCGPNEKCAIENGVQKCHPVGKGVCHASGDPHYSSFDGRKFDFQGTCTYALSQSCGLEGTHLTPFSVQVENVEWVNNKRVSVTKLVAVKVYDTTFMMRKNMFGVLVNGIFHYLPLNMKEGAVLIYQEGTHYVIETDFGLRVTYDLIYHVIVTVPGNYHNKVCGLCGNFNGNPKDDFQLPNKQVTDNVNNFGLSWKVTIPNVVCSNGCEGNTCPNCDSVRKAVFSKPTYCGIITAPKGPFAECHSKLDPQPYFDDCVFDVCVSNGEGKVLCDSVAAYAFNCHMAGVDVKSWRSPSFCPMKCPANSHYEVCADSCSAACSGLTEIVQCPTTCAEGCQCDTGFLFNGQTCVKESECGCYDRGKTYKPGELVYNEDCTTKCMCNPTTGLVCENHSCPQVDSQVPLFVVDPCKDANCRVKEKCRVENGEAVCVPEYTGICWAWGDPHYHTFDNYNFDFQGTCRYVISKTCGDLDGLVPFSITERNDNRGNRAVSYVREVEVSVYGYSIIVRKNQIGKITVDGELLNLPLHLDAEGRVLSVVQLGHLARIEADFGLIVTYDWNWELVIRLPSSYYNLVCGLCGNFNGNGRDELQNPAGKSVSSIIEWGKSWQTPHQDKDSPCWDTCDQNCPTCDGDQRKLYETEAFCGALTSKADNMFKKCHDKVDPGAFMNSCVYDMCMNKGDKKMLCQALASYSQHCREEGVIIKGWRQKFGCPMNCHRHSHFEDCASPCQPSCPFPEQQDKCTGTCMETCVCDKGFVLSAGVCVPAKSCGCSYQGRYYKPGQRFWEGQACGRLCECDTTLGMVICKEASCSAKEKCTVVDGVRACRPTSYATCTASGDPHYRSFDGHRFNFQGTCVYQLVALCSDQPGLVPFKVTVQNEHRGNNKAVSFTKTVALTIYGNTLTISREYPNKILLNGQLESLPLEYSDDLVVFRSGRTAVVKTAAGITLTFDWHSTVSVTLPSNYQGAVCGLCGNYNGRGEDDLTMRDGQAAADGVKLGESWQVALVPGCSSVCQGPWCHACTDSQREVYRAQKYCGVIADKAGPFKVCHSRVDPAPYLEDCVFDACQYNGHHGSVCDAISTYVSACQSAGVAVLSWRTEAFCPMECPANSHYTLCATGCPATCASLTSVNCNTPCTETCECDEGFLLSGDLCVPVKDCGCTYDGHYYRRGDVFYPENECVDRCTCGENGAISCEKAKCRPGETCRVVNGVKGCHPEGQAKCVASGDPHYISFDGGRFDFQGTCIYVLTKVCDDDKGQLTPFTVTQGNEKYGNGKVAVTKSVGVMTLTLSVDDELVNLPVSLNDGRIQITQEGCNIIVRTDFGLTVLYDTIYYVEVIVPSTYMGKMCGLCGNYNKNSRDDFRLPSGLQSNNVDEFGKSWVVDLPGFVCGGCGSQCPVCDQAREALFGKPESCGIISAPNGPFKACHSKIDPAAYVSHCVFDVCAMDGNKGTLCNSVLAYALACQSAGAQIQSWRTESFCPALCPKNSHYELCADTCSVTCANLMHPVSCSNTCFEGCQCDQGFVFDGIQCVSMDNCGCEHNGRYLTIGGTLVDPECKSKCVCQTSGTVRCERLTCGSNKVCEVRDGVRDCHVKQGQCIIDQTGHLSSFDGITGPMDALGAFEVASLCDVMAELWFRVVVDIRSCRKGIHSVDTVYVFFTNATIAVNSQHEAWVNGRKVSLPGRVGCDISVHISDRSVVIERASAVRVTYSISQEVTVIVDTGLAYKMCGACGNYNHDSKDDMTTADGKITSSVAAVVGSWQAGDFSSW</sequence>
<dbReference type="InterPro" id="IPR014853">
    <property type="entry name" value="VWF/SSPO/ZAN-like_Cys-rich_dom"/>
</dbReference>
<reference evidence="9" key="2">
    <citation type="submission" date="2025-09" db="UniProtKB">
        <authorList>
            <consortium name="Ensembl"/>
        </authorList>
    </citation>
    <scope>IDENTIFICATION</scope>
</reference>
<keyword evidence="10" id="KW-1185">Reference proteome</keyword>
<name>A0A3B3ZMS1_9GOBI</name>
<keyword evidence="6" id="KW-1015">Disulfide bond</keyword>
<keyword evidence="5" id="KW-0472">Membrane</keyword>
<dbReference type="SMART" id="SM00832">
    <property type="entry name" value="C8"/>
    <property type="match status" value="5"/>
</dbReference>
<dbReference type="SMART" id="SM00216">
    <property type="entry name" value="VWD"/>
    <property type="match status" value="5"/>
</dbReference>
<proteinExistence type="predicted"/>
<dbReference type="Ensembl" id="ENSPMGT00000006024.1">
    <property type="protein sequence ID" value="ENSPMGP00000005676.1"/>
    <property type="gene ID" value="ENSPMGG00000004674.1"/>
</dbReference>
<dbReference type="InterPro" id="IPR036084">
    <property type="entry name" value="Ser_inhib-like_sf"/>
</dbReference>
<dbReference type="SMART" id="SM00215">
    <property type="entry name" value="VWC_out"/>
    <property type="match status" value="5"/>
</dbReference>
<dbReference type="CDD" id="cd19941">
    <property type="entry name" value="TIL"/>
    <property type="match status" value="5"/>
</dbReference>
<evidence type="ECO:0000259" key="8">
    <source>
        <dbReference type="PROSITE" id="PS51233"/>
    </source>
</evidence>
<dbReference type="FunFam" id="2.10.25.10:FF:000055">
    <property type="entry name" value="alpha-tectorin isoform X1"/>
    <property type="match status" value="5"/>
</dbReference>